<accession>A0A3D9H5F0</accession>
<name>A0A3D9H5F0_9FLAO</name>
<evidence type="ECO:0000313" key="2">
    <source>
        <dbReference type="EMBL" id="RED44714.1"/>
    </source>
</evidence>
<protein>
    <submittedName>
        <fullName evidence="2">Uncharacterized protein DUF4007</fullName>
    </submittedName>
</protein>
<keyword evidence="3" id="KW-1185">Reference proteome</keyword>
<feature type="domain" description="DUF4007" evidence="1">
    <location>
        <begin position="7"/>
        <end position="281"/>
    </location>
</feature>
<evidence type="ECO:0000259" key="1">
    <source>
        <dbReference type="Pfam" id="PF13182"/>
    </source>
</evidence>
<dbReference type="InterPro" id="IPR025248">
    <property type="entry name" value="DUF4007"/>
</dbReference>
<dbReference type="Proteomes" id="UP000256629">
    <property type="component" value="Unassembled WGS sequence"/>
</dbReference>
<dbReference type="OrthoDB" id="747541at2"/>
<proteinExistence type="predicted"/>
<dbReference type="EMBL" id="QRDX01000010">
    <property type="protein sequence ID" value="RED44714.1"/>
    <property type="molecule type" value="Genomic_DNA"/>
</dbReference>
<reference evidence="2 3" key="1">
    <citation type="submission" date="2018-07" db="EMBL/GenBank/DDBJ databases">
        <title>Genomic Encyclopedia of Type Strains, Phase III (KMG-III): the genomes of soil and plant-associated and newly described type strains.</title>
        <authorList>
            <person name="Whitman W."/>
        </authorList>
    </citation>
    <scope>NUCLEOTIDE SEQUENCE [LARGE SCALE GENOMIC DNA]</scope>
    <source>
        <strain evidence="2 3">CECT 8487</strain>
    </source>
</reference>
<comment type="caution">
    <text evidence="2">The sequence shown here is derived from an EMBL/GenBank/DDBJ whole genome shotgun (WGS) entry which is preliminary data.</text>
</comment>
<dbReference type="RefSeq" id="WP_116525108.1">
    <property type="nucleotide sequence ID" value="NZ_QRDX01000010.1"/>
</dbReference>
<organism evidence="2 3">
    <name type="scientific">Seonamhaeicola aphaedonensis</name>
    <dbReference type="NCBI Taxonomy" id="1461338"/>
    <lineage>
        <taxon>Bacteria</taxon>
        <taxon>Pseudomonadati</taxon>
        <taxon>Bacteroidota</taxon>
        <taxon>Flavobacteriia</taxon>
        <taxon>Flavobacteriales</taxon>
        <taxon>Flavobacteriaceae</taxon>
    </lineage>
</organism>
<gene>
    <name evidence="2" type="ORF">DFQ02_11016</name>
</gene>
<dbReference type="Pfam" id="PF13182">
    <property type="entry name" value="DUF4007"/>
    <property type="match status" value="1"/>
</dbReference>
<evidence type="ECO:0000313" key="3">
    <source>
        <dbReference type="Proteomes" id="UP000256629"/>
    </source>
</evidence>
<dbReference type="AlphaFoldDB" id="A0A3D9H5F0"/>
<sequence>MSERLMFSGHETFHCKGLWLKKGYDFVKVDGKFTDQACIDLGVGRNMVSSIRFWLKAFNIINTENEKVTKIANFLFDEIHGKDKYLENETSLWLLHYLLIINDYSSIYSIIFNEFRKLKPEFSKENFITYIDGIDSGLNHNTLSKDFSVFLRTYHSKNEKDIEDSFSGILSDLELVQEIKRNNSTKYTIQNNRQEDIPIELILFIILENDGYGKSISFKNLYSDYNSVGNIFAFSKEQLEKKLILISEKYNDIVYSNDSGIKELQFKNVKPNSFDILSQYYD</sequence>